<feature type="domain" description="Flavin reductase like" evidence="4">
    <location>
        <begin position="12"/>
        <end position="114"/>
    </location>
</feature>
<evidence type="ECO:0000256" key="3">
    <source>
        <dbReference type="ARBA" id="ARBA00038054"/>
    </source>
</evidence>
<dbReference type="Pfam" id="PF01613">
    <property type="entry name" value="Flavin_Reduct"/>
    <property type="match status" value="1"/>
</dbReference>
<comment type="similarity">
    <text evidence="3">Belongs to the flavoredoxin family.</text>
</comment>
<organism evidence="5 6">
    <name type="scientific">Candidatus Cryptobacteroides gallistercoris</name>
    <dbReference type="NCBI Taxonomy" id="2840765"/>
    <lineage>
        <taxon>Bacteria</taxon>
        <taxon>Pseudomonadati</taxon>
        <taxon>Bacteroidota</taxon>
        <taxon>Bacteroidia</taxon>
        <taxon>Bacteroidales</taxon>
        <taxon>Candidatus Cryptobacteroides</taxon>
    </lineage>
</organism>
<name>A0A940DMC1_9BACT</name>
<dbReference type="GO" id="GO:0010181">
    <property type="term" value="F:FMN binding"/>
    <property type="evidence" value="ECO:0007669"/>
    <property type="project" value="InterPro"/>
</dbReference>
<dbReference type="PANTHER" id="PTHR43567">
    <property type="entry name" value="FLAVOREDOXIN-RELATED-RELATED"/>
    <property type="match status" value="1"/>
</dbReference>
<evidence type="ECO:0000259" key="4">
    <source>
        <dbReference type="Pfam" id="PF01613"/>
    </source>
</evidence>
<dbReference type="PANTHER" id="PTHR43567:SF1">
    <property type="entry name" value="FLAVOREDOXIN"/>
    <property type="match status" value="1"/>
</dbReference>
<dbReference type="InterPro" id="IPR012349">
    <property type="entry name" value="Split_barrel_FMN-bd"/>
</dbReference>
<dbReference type="InterPro" id="IPR002563">
    <property type="entry name" value="Flavin_Rdtase-like_dom"/>
</dbReference>
<dbReference type="Gene3D" id="2.30.110.10">
    <property type="entry name" value="Electron Transport, Fmn-binding Protein, Chain A"/>
    <property type="match status" value="1"/>
</dbReference>
<dbReference type="SUPFAM" id="SSF50475">
    <property type="entry name" value="FMN-binding split barrel"/>
    <property type="match status" value="1"/>
</dbReference>
<reference evidence="5" key="1">
    <citation type="submission" date="2020-10" db="EMBL/GenBank/DDBJ databases">
        <authorList>
            <person name="Gilroy R."/>
        </authorList>
    </citation>
    <scope>NUCLEOTIDE SEQUENCE</scope>
    <source>
        <strain evidence="5">F1-3629</strain>
    </source>
</reference>
<dbReference type="InterPro" id="IPR052174">
    <property type="entry name" value="Flavoredoxin"/>
</dbReference>
<gene>
    <name evidence="5" type="ORF">IAC07_02070</name>
</gene>
<protein>
    <submittedName>
        <fullName evidence="5">Flavin reductase</fullName>
    </submittedName>
</protein>
<comment type="caution">
    <text evidence="5">The sequence shown here is derived from an EMBL/GenBank/DDBJ whole genome shotgun (WGS) entry which is preliminary data.</text>
</comment>
<comment type="cofactor">
    <cofactor evidence="1">
        <name>FMN</name>
        <dbReference type="ChEBI" id="CHEBI:58210"/>
    </cofactor>
</comment>
<evidence type="ECO:0000313" key="6">
    <source>
        <dbReference type="Proteomes" id="UP000771749"/>
    </source>
</evidence>
<keyword evidence="2" id="KW-0285">Flavoprotein</keyword>
<dbReference type="AlphaFoldDB" id="A0A940DMC1"/>
<evidence type="ECO:0000256" key="1">
    <source>
        <dbReference type="ARBA" id="ARBA00001917"/>
    </source>
</evidence>
<proteinExistence type="inferred from homology"/>
<dbReference type="EMBL" id="JADIMJ010000034">
    <property type="protein sequence ID" value="MBO8453494.1"/>
    <property type="molecule type" value="Genomic_DNA"/>
</dbReference>
<dbReference type="GO" id="GO:0016646">
    <property type="term" value="F:oxidoreductase activity, acting on the CH-NH group of donors, NAD or NADP as acceptor"/>
    <property type="evidence" value="ECO:0007669"/>
    <property type="project" value="UniProtKB-ARBA"/>
</dbReference>
<sequence length="116" mass="12471">MRKNFGSKPYLYPQPVLIIGTYDEDGNPDAMNAAWGGISEANQISICLSAGHKTVRNLLKSGAFTVSVADAGHVKECDWFGIASGNTVPDKIARAGFHVSRSEFVNAPLFDELPMA</sequence>
<dbReference type="Proteomes" id="UP000771749">
    <property type="component" value="Unassembled WGS sequence"/>
</dbReference>
<reference evidence="5" key="2">
    <citation type="journal article" date="2021" name="PeerJ">
        <title>Extensive microbial diversity within the chicken gut microbiome revealed by metagenomics and culture.</title>
        <authorList>
            <person name="Gilroy R."/>
            <person name="Ravi A."/>
            <person name="Getino M."/>
            <person name="Pursley I."/>
            <person name="Horton D.L."/>
            <person name="Alikhan N.F."/>
            <person name="Baker D."/>
            <person name="Gharbi K."/>
            <person name="Hall N."/>
            <person name="Watson M."/>
            <person name="Adriaenssens E.M."/>
            <person name="Foster-Nyarko E."/>
            <person name="Jarju S."/>
            <person name="Secka A."/>
            <person name="Antonio M."/>
            <person name="Oren A."/>
            <person name="Chaudhuri R.R."/>
            <person name="La Ragione R."/>
            <person name="Hildebrand F."/>
            <person name="Pallen M.J."/>
        </authorList>
    </citation>
    <scope>NUCLEOTIDE SEQUENCE</scope>
    <source>
        <strain evidence="5">F1-3629</strain>
    </source>
</reference>
<feature type="non-terminal residue" evidence="5">
    <location>
        <position position="116"/>
    </location>
</feature>
<evidence type="ECO:0000256" key="2">
    <source>
        <dbReference type="ARBA" id="ARBA00022630"/>
    </source>
</evidence>
<evidence type="ECO:0000313" key="5">
    <source>
        <dbReference type="EMBL" id="MBO8453494.1"/>
    </source>
</evidence>
<accession>A0A940DMC1</accession>